<proteinExistence type="predicted"/>
<name>A0ABT9P1B0_9ACTN</name>
<evidence type="ECO:0000313" key="3">
    <source>
        <dbReference type="Proteomes" id="UP001235712"/>
    </source>
</evidence>
<feature type="region of interest" description="Disordered" evidence="1">
    <location>
        <begin position="209"/>
        <end position="231"/>
    </location>
</feature>
<accession>A0ABT9P1B0</accession>
<protein>
    <recommendedName>
        <fullName evidence="4">NAD kinase</fullName>
    </recommendedName>
</protein>
<dbReference type="SUPFAM" id="SSF111331">
    <property type="entry name" value="NAD kinase/diacylglycerol kinase-like"/>
    <property type="match status" value="1"/>
</dbReference>
<evidence type="ECO:0000313" key="2">
    <source>
        <dbReference type="EMBL" id="MDP9826292.1"/>
    </source>
</evidence>
<dbReference type="InterPro" id="IPR016064">
    <property type="entry name" value="NAD/diacylglycerol_kinase_sf"/>
</dbReference>
<organism evidence="2 3">
    <name type="scientific">Kineosporia succinea</name>
    <dbReference type="NCBI Taxonomy" id="84632"/>
    <lineage>
        <taxon>Bacteria</taxon>
        <taxon>Bacillati</taxon>
        <taxon>Actinomycetota</taxon>
        <taxon>Actinomycetes</taxon>
        <taxon>Kineosporiales</taxon>
        <taxon>Kineosporiaceae</taxon>
        <taxon>Kineosporia</taxon>
    </lineage>
</organism>
<evidence type="ECO:0008006" key="4">
    <source>
        <dbReference type="Google" id="ProtNLM"/>
    </source>
</evidence>
<dbReference type="Proteomes" id="UP001235712">
    <property type="component" value="Unassembled WGS sequence"/>
</dbReference>
<reference evidence="2 3" key="1">
    <citation type="submission" date="2023-07" db="EMBL/GenBank/DDBJ databases">
        <title>Sequencing the genomes of 1000 actinobacteria strains.</title>
        <authorList>
            <person name="Klenk H.-P."/>
        </authorList>
    </citation>
    <scope>NUCLEOTIDE SEQUENCE [LARGE SCALE GENOMIC DNA]</scope>
    <source>
        <strain evidence="2 3">DSM 44388</strain>
    </source>
</reference>
<evidence type="ECO:0000256" key="1">
    <source>
        <dbReference type="SAM" id="MobiDB-lite"/>
    </source>
</evidence>
<gene>
    <name evidence="2" type="ORF">J2S57_002041</name>
</gene>
<keyword evidence="3" id="KW-1185">Reference proteome</keyword>
<comment type="caution">
    <text evidence="2">The sequence shown here is derived from an EMBL/GenBank/DDBJ whole genome shotgun (WGS) entry which is preliminary data.</text>
</comment>
<dbReference type="RefSeq" id="WP_307240950.1">
    <property type="nucleotide sequence ID" value="NZ_JAUSQZ010000001.1"/>
</dbReference>
<sequence>MIAPRAVLVHRRSELDLLLMRHGTRGQAEFFLRSRGRDLESVQARHDALHEALQQVSSGVPGGWRRASVERADLPRLRFEPEDVVVAVGQDGLVANVAKYVDGQAVIGVDPEPGVNPGVLVRHSPPAVARLLGDVVAGRAAVERRTMVEAVLDDGQTLRALNELYLGDSGHQSARYRLWDERQSSSGILVGTGTGSTGWCASVARERAGSAGAGRGGGVPRGSAPGARDADDLGLPGPADAELAWFVREAWPSPFTGTSLTRGLLRPGEVLPVVAEGDLVVFGDGLEADRLQVGWGQQVEIRASAQHLSLV</sequence>
<feature type="compositionally biased region" description="Gly residues" evidence="1">
    <location>
        <begin position="211"/>
        <end position="220"/>
    </location>
</feature>
<dbReference type="EMBL" id="JAUSQZ010000001">
    <property type="protein sequence ID" value="MDP9826292.1"/>
    <property type="molecule type" value="Genomic_DNA"/>
</dbReference>